<evidence type="ECO:0000256" key="1">
    <source>
        <dbReference type="SAM" id="Phobius"/>
    </source>
</evidence>
<feature type="transmembrane region" description="Helical" evidence="1">
    <location>
        <begin position="23"/>
        <end position="44"/>
    </location>
</feature>
<organism evidence="2 3">
    <name type="scientific">Nostoc favosum CHAB5714</name>
    <dbReference type="NCBI Taxonomy" id="2780399"/>
    <lineage>
        <taxon>Bacteria</taxon>
        <taxon>Bacillati</taxon>
        <taxon>Cyanobacteriota</taxon>
        <taxon>Cyanophyceae</taxon>
        <taxon>Nostocales</taxon>
        <taxon>Nostocaceae</taxon>
        <taxon>Nostoc</taxon>
        <taxon>Nostoc favosum</taxon>
    </lineage>
</organism>
<proteinExistence type="predicted"/>
<gene>
    <name evidence="2" type="ORF">LC586_38145</name>
</gene>
<keyword evidence="1" id="KW-0472">Membrane</keyword>
<dbReference type="Proteomes" id="UP001199525">
    <property type="component" value="Unassembled WGS sequence"/>
</dbReference>
<feature type="transmembrane region" description="Helical" evidence="1">
    <location>
        <begin position="83"/>
        <end position="100"/>
    </location>
</feature>
<accession>A0ABS8IKX0</accession>
<comment type="caution">
    <text evidence="2">The sequence shown here is derived from an EMBL/GenBank/DDBJ whole genome shotgun (WGS) entry which is preliminary data.</text>
</comment>
<evidence type="ECO:0000313" key="2">
    <source>
        <dbReference type="EMBL" id="MCC5604809.1"/>
    </source>
</evidence>
<name>A0ABS8IKX0_9NOSO</name>
<keyword evidence="1" id="KW-1133">Transmembrane helix</keyword>
<evidence type="ECO:0000313" key="3">
    <source>
        <dbReference type="Proteomes" id="UP001199525"/>
    </source>
</evidence>
<keyword evidence="3" id="KW-1185">Reference proteome</keyword>
<protein>
    <submittedName>
        <fullName evidence="2">Uncharacterized protein</fullName>
    </submittedName>
</protein>
<sequence length="156" mass="17938">MAITTDPPVSPAQRGHRRNRSEFMLELFALLGIFVLVHAFYTAVVRPQASVLLAEQATAMAGDPNYVPERSFWIIAKDPEQEVCFVLGFWAIFVMLHRGLKVTRARRFLEQDFLHLPDGMRVLPEDSREYLRQVEALPPADREQLLPRTLHTALER</sequence>
<reference evidence="2 3" key="1">
    <citation type="journal article" date="2021" name="Microorganisms">
        <title>Genome Evolution of Filamentous Cyanobacterium Nostoc Species: From Facultative Symbiosis to Free Living.</title>
        <authorList>
            <person name="Huo D."/>
            <person name="Li H."/>
            <person name="Cai F."/>
            <person name="Guo X."/>
            <person name="Qiao Z."/>
            <person name="Wang W."/>
            <person name="Yu G."/>
            <person name="Li R."/>
        </authorList>
    </citation>
    <scope>NUCLEOTIDE SEQUENCE [LARGE SCALE GENOMIC DNA]</scope>
    <source>
        <strain evidence="2 3">CHAB 5714</strain>
    </source>
</reference>
<dbReference type="EMBL" id="JAIVFQ010000159">
    <property type="protein sequence ID" value="MCC5604809.1"/>
    <property type="molecule type" value="Genomic_DNA"/>
</dbReference>
<dbReference type="RefSeq" id="WP_229490917.1">
    <property type="nucleotide sequence ID" value="NZ_JAIVFQ010000159.1"/>
</dbReference>
<feature type="non-terminal residue" evidence="2">
    <location>
        <position position="156"/>
    </location>
</feature>
<keyword evidence="1" id="KW-0812">Transmembrane</keyword>